<evidence type="ECO:0000313" key="3">
    <source>
        <dbReference type="Proteomes" id="UP001596395"/>
    </source>
</evidence>
<gene>
    <name evidence="2" type="ORF">ACFQGB_00180</name>
</gene>
<feature type="domain" description="Asparagine synthetase" evidence="1">
    <location>
        <begin position="220"/>
        <end position="294"/>
    </location>
</feature>
<dbReference type="Pfam" id="PF00733">
    <property type="entry name" value="Asn_synthase"/>
    <property type="match status" value="1"/>
</dbReference>
<sequence length="571" mass="63549">MSAAVGESDASRRSARSSMNTELFGVFGDREEFERHRDPTAFDVVLETPGATVGVRARDLDVDRRTDTYSTDAGGCALFGEVVEPQGQDGPARAVYERADRDVDAALDALNGSYLAFVDVDDDPFVATDPLRSWECFYADVDGTRVFGTDVAALERLVDDRTPDETAVLELLHLGTVLGERTLFADVARVPPDATLTPTGTADLSRFVYEPSEFDHVGELTRRLEAAIERRSHYPGSKGVLLSGGHDSRLLLSQIDDVAASYTVGSEDSREVRVAKKLASQYDAPHTTLEPGARYLYPSDDKLLYAQGVKEALHIHHAGYEDAFDVDVMYHGLLFDTILKGYFLEWDDTTALGATVPSNSLVDDPSPVDCLLDTLGFEPDASARLGTAAGDLLANLDVDVDLHVDSSWEFLADRFREELDACRERADSLHNATDLLVLRNQPVMPFRVHLADNYLEPFVAMDADLLDWHLRTPPGKRNGDTCRRALERVDEDIFEHAAPSKPHSSPYLNVAEELVRRVTPFVEEFERAWPNRGEVYDENDLAERLFPDHPAVRDLPERQQLRVNGVRWWLG</sequence>
<dbReference type="Proteomes" id="UP001596395">
    <property type="component" value="Unassembled WGS sequence"/>
</dbReference>
<evidence type="ECO:0000259" key="1">
    <source>
        <dbReference type="Pfam" id="PF00733"/>
    </source>
</evidence>
<protein>
    <submittedName>
        <fullName evidence="2">Asparagine synthase-related protein</fullName>
    </submittedName>
</protein>
<keyword evidence="3" id="KW-1185">Reference proteome</keyword>
<proteinExistence type="predicted"/>
<dbReference type="InterPro" id="IPR014729">
    <property type="entry name" value="Rossmann-like_a/b/a_fold"/>
</dbReference>
<evidence type="ECO:0000313" key="2">
    <source>
        <dbReference type="EMBL" id="MFC6951264.1"/>
    </source>
</evidence>
<organism evidence="2 3">
    <name type="scientific">Halorubellus litoreus</name>
    <dbReference type="NCBI Taxonomy" id="755308"/>
    <lineage>
        <taxon>Archaea</taxon>
        <taxon>Methanobacteriati</taxon>
        <taxon>Methanobacteriota</taxon>
        <taxon>Stenosarchaea group</taxon>
        <taxon>Halobacteria</taxon>
        <taxon>Halobacteriales</taxon>
        <taxon>Halorubellaceae</taxon>
        <taxon>Halorubellus</taxon>
    </lineage>
</organism>
<dbReference type="InterPro" id="IPR029055">
    <property type="entry name" value="Ntn_hydrolases_N"/>
</dbReference>
<comment type="caution">
    <text evidence="2">The sequence shown here is derived from an EMBL/GenBank/DDBJ whole genome shotgun (WGS) entry which is preliminary data.</text>
</comment>
<dbReference type="EMBL" id="JBHSXN010000001">
    <property type="protein sequence ID" value="MFC6951264.1"/>
    <property type="molecule type" value="Genomic_DNA"/>
</dbReference>
<accession>A0ABD5VCJ9</accession>
<dbReference type="InterPro" id="IPR001962">
    <property type="entry name" value="Asn_synthase"/>
</dbReference>
<dbReference type="AlphaFoldDB" id="A0ABD5VCJ9"/>
<name>A0ABD5VCJ9_9EURY</name>
<dbReference type="Gene3D" id="3.40.50.620">
    <property type="entry name" value="HUPs"/>
    <property type="match status" value="1"/>
</dbReference>
<dbReference type="SUPFAM" id="SSF56235">
    <property type="entry name" value="N-terminal nucleophile aminohydrolases (Ntn hydrolases)"/>
    <property type="match status" value="1"/>
</dbReference>
<dbReference type="SUPFAM" id="SSF52402">
    <property type="entry name" value="Adenine nucleotide alpha hydrolases-like"/>
    <property type="match status" value="1"/>
</dbReference>
<dbReference type="RefSeq" id="WP_336348303.1">
    <property type="nucleotide sequence ID" value="NZ_JAZAQL010000001.1"/>
</dbReference>
<reference evidence="2 3" key="1">
    <citation type="journal article" date="2019" name="Int. J. Syst. Evol. Microbiol.">
        <title>The Global Catalogue of Microorganisms (GCM) 10K type strain sequencing project: providing services to taxonomists for standard genome sequencing and annotation.</title>
        <authorList>
            <consortium name="The Broad Institute Genomics Platform"/>
            <consortium name="The Broad Institute Genome Sequencing Center for Infectious Disease"/>
            <person name="Wu L."/>
            <person name="Ma J."/>
        </authorList>
    </citation>
    <scope>NUCLEOTIDE SEQUENCE [LARGE SCALE GENOMIC DNA]</scope>
    <source>
        <strain evidence="2 3">GX26</strain>
    </source>
</reference>